<dbReference type="InterPro" id="IPR046373">
    <property type="entry name" value="Acyl-CoA_Oxase/DH_mid-dom_sf"/>
</dbReference>
<organism evidence="9 10">
    <name type="scientific">Hydrogenophaga laconesensis</name>
    <dbReference type="NCBI Taxonomy" id="1805971"/>
    <lineage>
        <taxon>Bacteria</taxon>
        <taxon>Pseudomonadati</taxon>
        <taxon>Pseudomonadota</taxon>
        <taxon>Betaproteobacteria</taxon>
        <taxon>Burkholderiales</taxon>
        <taxon>Comamonadaceae</taxon>
        <taxon>Hydrogenophaga</taxon>
    </lineage>
</organism>
<dbReference type="Pfam" id="PF02771">
    <property type="entry name" value="Acyl-CoA_dh_N"/>
    <property type="match status" value="1"/>
</dbReference>
<evidence type="ECO:0000259" key="8">
    <source>
        <dbReference type="Pfam" id="PF02771"/>
    </source>
</evidence>
<dbReference type="InterPro" id="IPR037069">
    <property type="entry name" value="AcylCoA_DH/ox_N_sf"/>
</dbReference>
<dbReference type="Gene3D" id="1.20.140.10">
    <property type="entry name" value="Butyryl-CoA Dehydrogenase, subunit A, domain 3"/>
    <property type="match status" value="1"/>
</dbReference>
<evidence type="ECO:0000256" key="1">
    <source>
        <dbReference type="ARBA" id="ARBA00001974"/>
    </source>
</evidence>
<keyword evidence="3" id="KW-0285">Flavoprotein</keyword>
<evidence type="ECO:0000256" key="2">
    <source>
        <dbReference type="ARBA" id="ARBA00009347"/>
    </source>
</evidence>
<protein>
    <submittedName>
        <fullName evidence="9">(2S)-methylsuccinyl-CoA dehydrogenase</fullName>
        <ecNumber evidence="9">1.3.8.12</ecNumber>
    </submittedName>
</protein>
<dbReference type="EMBL" id="JAVDWE010000001">
    <property type="protein sequence ID" value="MDR7093108.1"/>
    <property type="molecule type" value="Genomic_DNA"/>
</dbReference>
<dbReference type="SUPFAM" id="SSF47203">
    <property type="entry name" value="Acyl-CoA dehydrogenase C-terminal domain-like"/>
    <property type="match status" value="1"/>
</dbReference>
<dbReference type="PANTHER" id="PTHR43884">
    <property type="entry name" value="ACYL-COA DEHYDROGENASE"/>
    <property type="match status" value="1"/>
</dbReference>
<evidence type="ECO:0000259" key="7">
    <source>
        <dbReference type="Pfam" id="PF02770"/>
    </source>
</evidence>
<feature type="domain" description="Acyl-CoA oxidase/dehydrogenase middle" evidence="7">
    <location>
        <begin position="278"/>
        <end position="386"/>
    </location>
</feature>
<feature type="domain" description="Acyl-CoA dehydrogenase/oxidase C-terminal" evidence="6">
    <location>
        <begin position="402"/>
        <end position="549"/>
    </location>
</feature>
<accession>A0ABU1V6L5</accession>
<evidence type="ECO:0000259" key="6">
    <source>
        <dbReference type="Pfam" id="PF00441"/>
    </source>
</evidence>
<dbReference type="Pfam" id="PF02770">
    <property type="entry name" value="Acyl-CoA_dh_M"/>
    <property type="match status" value="1"/>
</dbReference>
<dbReference type="EC" id="1.3.8.12" evidence="9"/>
<sequence>MTVVAELPSQVAHARALLARLRPLFEQGVTMLAKACAPHGGLDNARLDDHQVATFEIAWASADLLAAETALARLDGDALQSRLALIFAVDAIAALLPRLEALYIELGLALGPLQEIGADARWASLRGAACGAPALKTAGRALVAAGDAVELGSVTLDDAVVMAQDAFRRFAADVVSPQAEAIHRHDETVPESLLQPMRDMGVFGLSIPESHGGTGPDVGEDATMMVVVTEALSEASLAAAGSLITRPEILSRALISGGTDEQKTVWLPRIAAGDPLCAIAITEPDYGSDVASLALKGTRTQGGWLLNGAKTWCTFAGKAGLLMVVTRTDPDRAAGYRGLSVLLVEKPSYDGHAFDYCQPGGGRLTGKAIPTIGYRGMHSFDLAFDNFFVPDANVIGEAGGLGKGFYFTMAGMVGGRMQTSARACGVMRAALRASMRYTADRKVFGAPLQDYALTLAKLSRMAARLAACRTLAYTIAEQLNAGGGRMEASLVKLLACRSAEIVTREALQLHGGMGYAEESAVSRYFVDARVLSIFEGAEETLALKVIGRTLLEDALKS</sequence>
<dbReference type="SUPFAM" id="SSF56645">
    <property type="entry name" value="Acyl-CoA dehydrogenase NM domain-like"/>
    <property type="match status" value="1"/>
</dbReference>
<dbReference type="InterPro" id="IPR009100">
    <property type="entry name" value="AcylCoA_DH/oxidase_NM_dom_sf"/>
</dbReference>
<proteinExistence type="inferred from homology"/>
<dbReference type="InterPro" id="IPR036250">
    <property type="entry name" value="AcylCo_DH-like_C"/>
</dbReference>
<reference evidence="9 10" key="1">
    <citation type="submission" date="2023-07" db="EMBL/GenBank/DDBJ databases">
        <title>Sorghum-associated microbial communities from plants grown in Nebraska, USA.</title>
        <authorList>
            <person name="Schachtman D."/>
        </authorList>
    </citation>
    <scope>NUCLEOTIDE SEQUENCE [LARGE SCALE GENOMIC DNA]</scope>
    <source>
        <strain evidence="9 10">BE240</strain>
    </source>
</reference>
<comment type="caution">
    <text evidence="9">The sequence shown here is derived from an EMBL/GenBank/DDBJ whole genome shotgun (WGS) entry which is preliminary data.</text>
</comment>
<comment type="similarity">
    <text evidence="2">Belongs to the acyl-CoA dehydrogenase family.</text>
</comment>
<dbReference type="PANTHER" id="PTHR43884:SF25">
    <property type="entry name" value="ACYL-COA DEHYDROGENASE YDBM-RELATED"/>
    <property type="match status" value="1"/>
</dbReference>
<comment type="cofactor">
    <cofactor evidence="1">
        <name>FAD</name>
        <dbReference type="ChEBI" id="CHEBI:57692"/>
    </cofactor>
</comment>
<dbReference type="Proteomes" id="UP001265550">
    <property type="component" value="Unassembled WGS sequence"/>
</dbReference>
<name>A0ABU1V6L5_9BURK</name>
<evidence type="ECO:0000313" key="10">
    <source>
        <dbReference type="Proteomes" id="UP001265550"/>
    </source>
</evidence>
<keyword evidence="10" id="KW-1185">Reference proteome</keyword>
<dbReference type="InterPro" id="IPR006091">
    <property type="entry name" value="Acyl-CoA_Oxase/DH_mid-dom"/>
</dbReference>
<keyword evidence="5 9" id="KW-0560">Oxidoreductase</keyword>
<dbReference type="PROSITE" id="PS00073">
    <property type="entry name" value="ACYL_COA_DH_2"/>
    <property type="match status" value="1"/>
</dbReference>
<dbReference type="Gene3D" id="1.10.540.10">
    <property type="entry name" value="Acyl-CoA dehydrogenase/oxidase, N-terminal domain"/>
    <property type="match status" value="1"/>
</dbReference>
<dbReference type="Gene3D" id="2.40.110.10">
    <property type="entry name" value="Butyryl-CoA Dehydrogenase, subunit A, domain 2"/>
    <property type="match status" value="1"/>
</dbReference>
<dbReference type="InterPro" id="IPR013786">
    <property type="entry name" value="AcylCoA_DH/ox_N"/>
</dbReference>
<dbReference type="InterPro" id="IPR006089">
    <property type="entry name" value="Acyl-CoA_DH_CS"/>
</dbReference>
<dbReference type="InterPro" id="IPR009075">
    <property type="entry name" value="AcylCo_DH/oxidase_C"/>
</dbReference>
<feature type="domain" description="Acyl-CoA dehydrogenase/oxidase N-terminal" evidence="8">
    <location>
        <begin position="162"/>
        <end position="274"/>
    </location>
</feature>
<evidence type="ECO:0000256" key="5">
    <source>
        <dbReference type="ARBA" id="ARBA00023002"/>
    </source>
</evidence>
<keyword evidence="4" id="KW-0274">FAD</keyword>
<evidence type="ECO:0000256" key="3">
    <source>
        <dbReference type="ARBA" id="ARBA00022630"/>
    </source>
</evidence>
<gene>
    <name evidence="9" type="ORF">J2X09_000831</name>
</gene>
<evidence type="ECO:0000313" key="9">
    <source>
        <dbReference type="EMBL" id="MDR7093108.1"/>
    </source>
</evidence>
<dbReference type="GO" id="GO:0016491">
    <property type="term" value="F:oxidoreductase activity"/>
    <property type="evidence" value="ECO:0007669"/>
    <property type="project" value="UniProtKB-KW"/>
</dbReference>
<dbReference type="Pfam" id="PF00441">
    <property type="entry name" value="Acyl-CoA_dh_1"/>
    <property type="match status" value="1"/>
</dbReference>
<dbReference type="RefSeq" id="WP_310307490.1">
    <property type="nucleotide sequence ID" value="NZ_JAVDWE010000001.1"/>
</dbReference>
<evidence type="ECO:0000256" key="4">
    <source>
        <dbReference type="ARBA" id="ARBA00022827"/>
    </source>
</evidence>